<feature type="compositionally biased region" description="Polar residues" evidence="1">
    <location>
        <begin position="171"/>
        <end position="183"/>
    </location>
</feature>
<dbReference type="AlphaFoldDB" id="A0A813YDL4"/>
<evidence type="ECO:0000313" key="3">
    <source>
        <dbReference type="Proteomes" id="UP000663832"/>
    </source>
</evidence>
<feature type="region of interest" description="Disordered" evidence="1">
    <location>
        <begin position="102"/>
        <end position="215"/>
    </location>
</feature>
<gene>
    <name evidence="2" type="ORF">QVE165_LOCUS8507</name>
</gene>
<evidence type="ECO:0000313" key="2">
    <source>
        <dbReference type="EMBL" id="CAF0882812.1"/>
    </source>
</evidence>
<name>A0A813YDL4_9BILA</name>
<dbReference type="EMBL" id="CAJNOM010000038">
    <property type="protein sequence ID" value="CAF0882812.1"/>
    <property type="molecule type" value="Genomic_DNA"/>
</dbReference>
<comment type="caution">
    <text evidence="2">The sequence shown here is derived from an EMBL/GenBank/DDBJ whole genome shotgun (WGS) entry which is preliminary data.</text>
</comment>
<keyword evidence="3" id="KW-1185">Reference proteome</keyword>
<protein>
    <submittedName>
        <fullName evidence="2">Uncharacterized protein</fullName>
    </submittedName>
</protein>
<feature type="compositionally biased region" description="Low complexity" evidence="1">
    <location>
        <begin position="140"/>
        <end position="170"/>
    </location>
</feature>
<evidence type="ECO:0000256" key="1">
    <source>
        <dbReference type="SAM" id="MobiDB-lite"/>
    </source>
</evidence>
<organism evidence="2 3">
    <name type="scientific">Adineta steineri</name>
    <dbReference type="NCBI Taxonomy" id="433720"/>
    <lineage>
        <taxon>Eukaryota</taxon>
        <taxon>Metazoa</taxon>
        <taxon>Spiralia</taxon>
        <taxon>Gnathifera</taxon>
        <taxon>Rotifera</taxon>
        <taxon>Eurotatoria</taxon>
        <taxon>Bdelloidea</taxon>
        <taxon>Adinetida</taxon>
        <taxon>Adinetidae</taxon>
        <taxon>Adineta</taxon>
    </lineage>
</organism>
<dbReference type="OrthoDB" id="10062946at2759"/>
<dbReference type="Proteomes" id="UP000663832">
    <property type="component" value="Unassembled WGS sequence"/>
</dbReference>
<reference evidence="2" key="1">
    <citation type="submission" date="2021-02" db="EMBL/GenBank/DDBJ databases">
        <authorList>
            <person name="Nowell W R."/>
        </authorList>
    </citation>
    <scope>NUCLEOTIDE SEQUENCE</scope>
</reference>
<proteinExistence type="predicted"/>
<sequence length="240" mass="27589">MKTTDNYVSKCTQPEIVASRLISLRNIYLREELRTISSEIQKSYDERLPALQLVSLAAYEQVFNRQPLSLPEELRREAIKYGLKYYQLYIEKLRISEVHNDRLTSSDGKHPSNRSQRSTSLKKKNNKYNSSDNTFADTVSSSSSSTDISNDTISNLSSTDSLSETLSNESMTSTTTDQLSSSNHELHRTKSPQIVVHRASNTSLTPNKRRGKRNRSLSKMTITFIDRYIFTFRSVDHYFH</sequence>
<accession>A0A813YDL4</accession>